<sequence>MKRMEDKIVASYQKANKLGKAVGFYFVGFVFLLVLIGSFFWGTPFDTSLNVGTIYATSTKGWLNIPKTVLIIVPSLILSMTIMLKRYNKIAKQFDFVLLDQCDAVAFRQYMATGVTYGKNITKGFEKNLRNYYEAHYLIALMACGELQEAKTFLASHEASCKALIPTLRINIALEENNLTLFNQAYEDLLKNIQKPLFFSKDKKNLQQLYVAIHYMMHENYEAALDAFEKTVSRNESARVNKEMKKGICFFHLKRFEEATACFNDVVQHGNTLHAKKLAMDYLMK</sequence>
<keyword evidence="1" id="KW-0812">Transmembrane</keyword>
<organism evidence="2 3">
    <name type="scientific">Isobaculum melis</name>
    <dbReference type="NCBI Taxonomy" id="142588"/>
    <lineage>
        <taxon>Bacteria</taxon>
        <taxon>Bacillati</taxon>
        <taxon>Bacillota</taxon>
        <taxon>Bacilli</taxon>
        <taxon>Lactobacillales</taxon>
        <taxon>Carnobacteriaceae</taxon>
        <taxon>Isobaculum</taxon>
    </lineage>
</organism>
<dbReference type="InterPro" id="IPR011990">
    <property type="entry name" value="TPR-like_helical_dom_sf"/>
</dbReference>
<keyword evidence="3" id="KW-1185">Reference proteome</keyword>
<evidence type="ECO:0000313" key="2">
    <source>
        <dbReference type="EMBL" id="SER68321.1"/>
    </source>
</evidence>
<protein>
    <recommendedName>
        <fullName evidence="4">Tetratricopeptide repeat-containing protein</fullName>
    </recommendedName>
</protein>
<name>A0A1H9R638_9LACT</name>
<dbReference type="SUPFAM" id="SSF48452">
    <property type="entry name" value="TPR-like"/>
    <property type="match status" value="1"/>
</dbReference>
<proteinExistence type="predicted"/>
<accession>A0A1H9R638</accession>
<reference evidence="2 3" key="1">
    <citation type="submission" date="2016-10" db="EMBL/GenBank/DDBJ databases">
        <authorList>
            <person name="de Groot N.N."/>
        </authorList>
    </citation>
    <scope>NUCLEOTIDE SEQUENCE [LARGE SCALE GENOMIC DNA]</scope>
    <source>
        <strain evidence="2 3">DSM 13760</strain>
    </source>
</reference>
<feature type="transmembrane region" description="Helical" evidence="1">
    <location>
        <begin position="61"/>
        <end position="84"/>
    </location>
</feature>
<gene>
    <name evidence="2" type="ORF">SAMN04488559_10390</name>
</gene>
<dbReference type="Gene3D" id="1.25.40.10">
    <property type="entry name" value="Tetratricopeptide repeat domain"/>
    <property type="match status" value="1"/>
</dbReference>
<dbReference type="AlphaFoldDB" id="A0A1H9R638"/>
<dbReference type="Proteomes" id="UP000198948">
    <property type="component" value="Unassembled WGS sequence"/>
</dbReference>
<dbReference type="OrthoDB" id="5380721at2"/>
<evidence type="ECO:0000313" key="3">
    <source>
        <dbReference type="Proteomes" id="UP000198948"/>
    </source>
</evidence>
<feature type="transmembrane region" description="Helical" evidence="1">
    <location>
        <begin position="21"/>
        <end position="41"/>
    </location>
</feature>
<evidence type="ECO:0000256" key="1">
    <source>
        <dbReference type="SAM" id="Phobius"/>
    </source>
</evidence>
<keyword evidence="1" id="KW-0472">Membrane</keyword>
<evidence type="ECO:0008006" key="4">
    <source>
        <dbReference type="Google" id="ProtNLM"/>
    </source>
</evidence>
<dbReference type="EMBL" id="FOHA01000003">
    <property type="protein sequence ID" value="SER68321.1"/>
    <property type="molecule type" value="Genomic_DNA"/>
</dbReference>
<dbReference type="RefSeq" id="WP_092650534.1">
    <property type="nucleotide sequence ID" value="NZ_FOHA01000003.1"/>
</dbReference>
<keyword evidence="1" id="KW-1133">Transmembrane helix</keyword>